<dbReference type="InterPro" id="IPR009732">
    <property type="entry name" value="DUF1304"/>
</dbReference>
<feature type="transmembrane region" description="Helical" evidence="1">
    <location>
        <begin position="79"/>
        <end position="96"/>
    </location>
</feature>
<dbReference type="OrthoDB" id="9803832at2"/>
<dbReference type="Pfam" id="PF06993">
    <property type="entry name" value="DUF1304"/>
    <property type="match status" value="1"/>
</dbReference>
<name>A0A1I5WLE3_9LACT</name>
<evidence type="ECO:0000313" key="3">
    <source>
        <dbReference type="Proteomes" id="UP000199136"/>
    </source>
</evidence>
<proteinExistence type="predicted"/>
<dbReference type="RefSeq" id="WP_092480008.1">
    <property type="nucleotide sequence ID" value="NZ_FOXW01000003.1"/>
</dbReference>
<keyword evidence="1" id="KW-1133">Transmembrane helix</keyword>
<dbReference type="PANTHER" id="PTHR38446">
    <property type="entry name" value="BLL0914 PROTEIN"/>
    <property type="match status" value="1"/>
</dbReference>
<dbReference type="EMBL" id="FOXW01000003">
    <property type="protein sequence ID" value="SFQ20594.1"/>
    <property type="molecule type" value="Genomic_DNA"/>
</dbReference>
<keyword evidence="1" id="KW-0472">Membrane</keyword>
<dbReference type="STRING" id="82801.SAMN04488506_0955"/>
<accession>A0A1I5WLE3</accession>
<feature type="transmembrane region" description="Helical" evidence="1">
    <location>
        <begin position="6"/>
        <end position="26"/>
    </location>
</feature>
<organism evidence="2 3">
    <name type="scientific">Desemzia incerta</name>
    <dbReference type="NCBI Taxonomy" id="82801"/>
    <lineage>
        <taxon>Bacteria</taxon>
        <taxon>Bacillati</taxon>
        <taxon>Bacillota</taxon>
        <taxon>Bacilli</taxon>
        <taxon>Lactobacillales</taxon>
        <taxon>Carnobacteriaceae</taxon>
        <taxon>Desemzia</taxon>
    </lineage>
</organism>
<keyword evidence="1" id="KW-0812">Transmembrane</keyword>
<dbReference type="Proteomes" id="UP000199136">
    <property type="component" value="Unassembled WGS sequence"/>
</dbReference>
<protein>
    <submittedName>
        <fullName evidence="2">Putative membrane protein</fullName>
    </submittedName>
</protein>
<evidence type="ECO:0000313" key="2">
    <source>
        <dbReference type="EMBL" id="SFQ20594.1"/>
    </source>
</evidence>
<dbReference type="PANTHER" id="PTHR38446:SF1">
    <property type="entry name" value="BLL0914 PROTEIN"/>
    <property type="match status" value="1"/>
</dbReference>
<evidence type="ECO:0000256" key="1">
    <source>
        <dbReference type="SAM" id="Phobius"/>
    </source>
</evidence>
<keyword evidence="3" id="KW-1185">Reference proteome</keyword>
<feature type="transmembrane region" description="Helical" evidence="1">
    <location>
        <begin position="56"/>
        <end position="73"/>
    </location>
</feature>
<gene>
    <name evidence="2" type="ORF">SAMN04488506_0955</name>
</gene>
<reference evidence="2 3" key="1">
    <citation type="submission" date="2016-10" db="EMBL/GenBank/DDBJ databases">
        <authorList>
            <person name="de Groot N.N."/>
        </authorList>
    </citation>
    <scope>NUCLEOTIDE SEQUENCE [LARGE SCALE GENOMIC DNA]</scope>
    <source>
        <strain evidence="2 3">DSM 20581</strain>
    </source>
</reference>
<dbReference type="AlphaFoldDB" id="A0A1I5WLE3"/>
<sequence>MTIWSIILTVVVAIEFFYIMYIQTIITTSSKTSRIFNIDQKELSQKSLNVLLKNQGVYNGLIGFGLLYGVFLSPNSLEVTRLLLVYIIIVALYGSVTSSKKIIFIQGGPALVTLISTLF</sequence>